<protein>
    <submittedName>
        <fullName evidence="2">Uncharacterized protein</fullName>
    </submittedName>
</protein>
<comment type="caution">
    <text evidence="2">The sequence shown here is derived from an EMBL/GenBank/DDBJ whole genome shotgun (WGS) entry which is preliminary data.</text>
</comment>
<feature type="region of interest" description="Disordered" evidence="1">
    <location>
        <begin position="59"/>
        <end position="129"/>
    </location>
</feature>
<name>A0A645ABJ8_9ZZZZ</name>
<organism evidence="2">
    <name type="scientific">bioreactor metagenome</name>
    <dbReference type="NCBI Taxonomy" id="1076179"/>
    <lineage>
        <taxon>unclassified sequences</taxon>
        <taxon>metagenomes</taxon>
        <taxon>ecological metagenomes</taxon>
    </lineage>
</organism>
<dbReference type="AlphaFoldDB" id="A0A645ABJ8"/>
<evidence type="ECO:0000256" key="1">
    <source>
        <dbReference type="SAM" id="MobiDB-lite"/>
    </source>
</evidence>
<dbReference type="EMBL" id="VSSQ01012004">
    <property type="protein sequence ID" value="MPM48223.1"/>
    <property type="molecule type" value="Genomic_DNA"/>
</dbReference>
<feature type="region of interest" description="Disordered" evidence="1">
    <location>
        <begin position="386"/>
        <end position="410"/>
    </location>
</feature>
<feature type="compositionally biased region" description="Basic and acidic residues" evidence="1">
    <location>
        <begin position="62"/>
        <end position="76"/>
    </location>
</feature>
<feature type="compositionally biased region" description="Basic and acidic residues" evidence="1">
    <location>
        <begin position="94"/>
        <end position="103"/>
    </location>
</feature>
<feature type="region of interest" description="Disordered" evidence="1">
    <location>
        <begin position="17"/>
        <end position="43"/>
    </location>
</feature>
<feature type="compositionally biased region" description="Basic and acidic residues" evidence="1">
    <location>
        <begin position="253"/>
        <end position="274"/>
    </location>
</feature>
<evidence type="ECO:0000313" key="2">
    <source>
        <dbReference type="EMBL" id="MPM48223.1"/>
    </source>
</evidence>
<proteinExistence type="predicted"/>
<feature type="compositionally biased region" description="Polar residues" evidence="1">
    <location>
        <begin position="342"/>
        <end position="351"/>
    </location>
</feature>
<gene>
    <name evidence="2" type="ORF">SDC9_94947</name>
</gene>
<feature type="region of interest" description="Disordered" evidence="1">
    <location>
        <begin position="335"/>
        <end position="361"/>
    </location>
</feature>
<feature type="region of interest" description="Disordered" evidence="1">
    <location>
        <begin position="229"/>
        <end position="304"/>
    </location>
</feature>
<feature type="region of interest" description="Disordered" evidence="1">
    <location>
        <begin position="455"/>
        <end position="494"/>
    </location>
</feature>
<accession>A0A645ABJ8</accession>
<reference evidence="2" key="1">
    <citation type="submission" date="2019-08" db="EMBL/GenBank/DDBJ databases">
        <authorList>
            <person name="Kucharzyk K."/>
            <person name="Murdoch R.W."/>
            <person name="Higgins S."/>
            <person name="Loffler F."/>
        </authorList>
    </citation>
    <scope>NUCLEOTIDE SEQUENCE</scope>
</reference>
<sequence>MCVASYGVMPQTYIRASPDSGPTGSRPPLAVSWTRTGALPSPGTVVRAGELQARMRATLQRGPRDRRPAVLRDGKRPGGQHGIRTGHHLGGLGRGEKAAEHLGGDGPGPLQQDHLVVTQSGTGPAPQHGAQLGLDVEAQTVVAAEHLPTAGQQVDPLAVGVVGHRVEQRQPTQPRIVPVHQGDLAAVCIDRVDDPEPALRDPTDRGEVDQVVEVLVHLHPGLQRPDALCGLDQPGGGDDVEAGRSRQGVRGDLAGRQRAVREVPQRPLPRDRLPHAPHRRPPGQVGLGQVGRVGRRPDPAEHPQLDLRPLERRCAEGRVHQTAPVSVPGHCTIGEPPWHTVSEPQRPTTDVQGRRTAGATSRQRIDVAVGAGTDMALGVHRLSAERAHRPTGGDDGPGAGNELPGVRGGQADDADRALLELGAVDLAEPGDGVLDVVGEQFQHHLVVAAVPGQTHRPDPEVLGDRGVQWSGVEGTGRRRRDGDPAEGPGGDLVEQVGDLAGEHLDLLLLADE</sequence>
<feature type="compositionally biased region" description="Basic and acidic residues" evidence="1">
    <location>
        <begin position="295"/>
        <end position="304"/>
    </location>
</feature>